<gene>
    <name evidence="4" type="ORF">LTR62_004382</name>
</gene>
<dbReference type="PANTHER" id="PTHR42760">
    <property type="entry name" value="SHORT-CHAIN DEHYDROGENASES/REDUCTASES FAMILY MEMBER"/>
    <property type="match status" value="1"/>
</dbReference>
<dbReference type="EMBL" id="JAVRRL010000032">
    <property type="protein sequence ID" value="KAK5112221.1"/>
    <property type="molecule type" value="Genomic_DNA"/>
</dbReference>
<dbReference type="InterPro" id="IPR036291">
    <property type="entry name" value="NAD(P)-bd_dom_sf"/>
</dbReference>
<dbReference type="GO" id="GO:0016616">
    <property type="term" value="F:oxidoreductase activity, acting on the CH-OH group of donors, NAD or NADP as acceptor"/>
    <property type="evidence" value="ECO:0007669"/>
    <property type="project" value="TreeGrafter"/>
</dbReference>
<keyword evidence="2" id="KW-0560">Oxidoreductase</keyword>
<dbReference type="CDD" id="cd05233">
    <property type="entry name" value="SDR_c"/>
    <property type="match status" value="1"/>
</dbReference>
<name>A0AAN7TEN8_9PEZI</name>
<sequence length="295" mass="31519">MSFNILNPTRHDTYPFIDPSHNLRGAAAGKTVLITGAGAQGIGGAIAQAFARAGASSVVLVGRRKEPLSETRDLIGRVAPGCRVVVADGVDVSDAKQVDKLFGGLEEVPDVVVSNAATTQTELIAESDPEVWWRTLEVNLKGPYLIARAYVNAVRGAAKKKMGGRIINVSSNGSWNCAPGFSAYSASKIALNSFSEYVDTEERAAGSGVRCVAMHPGGVITEMAERTEMAENMRKMLVDQPGLPGGTAVFLSTDQATFLMGRFVSSTCDMEELEKLKERVVEEDLLKSRVVGLKR</sequence>
<protein>
    <recommendedName>
        <fullName evidence="3">Ketoreductase domain-containing protein</fullName>
    </recommendedName>
</protein>
<dbReference type="PRINTS" id="PR00081">
    <property type="entry name" value="GDHRDH"/>
</dbReference>
<dbReference type="Proteomes" id="UP001310890">
    <property type="component" value="Unassembled WGS sequence"/>
</dbReference>
<evidence type="ECO:0000259" key="3">
    <source>
        <dbReference type="SMART" id="SM00822"/>
    </source>
</evidence>
<feature type="domain" description="Ketoreductase" evidence="3">
    <location>
        <begin position="30"/>
        <end position="223"/>
    </location>
</feature>
<dbReference type="InterPro" id="IPR002347">
    <property type="entry name" value="SDR_fam"/>
</dbReference>
<evidence type="ECO:0000256" key="2">
    <source>
        <dbReference type="ARBA" id="ARBA00023002"/>
    </source>
</evidence>
<dbReference type="Pfam" id="PF00106">
    <property type="entry name" value="adh_short"/>
    <property type="match status" value="1"/>
</dbReference>
<proteinExistence type="inferred from homology"/>
<accession>A0AAN7TEN8</accession>
<dbReference type="SUPFAM" id="SSF51735">
    <property type="entry name" value="NAD(P)-binding Rossmann-fold domains"/>
    <property type="match status" value="1"/>
</dbReference>
<comment type="caution">
    <text evidence="4">The sequence shown here is derived from an EMBL/GenBank/DDBJ whole genome shotgun (WGS) entry which is preliminary data.</text>
</comment>
<dbReference type="SMART" id="SM00822">
    <property type="entry name" value="PKS_KR"/>
    <property type="match status" value="1"/>
</dbReference>
<reference evidence="4" key="1">
    <citation type="submission" date="2023-08" db="EMBL/GenBank/DDBJ databases">
        <title>Black Yeasts Isolated from many extreme environments.</title>
        <authorList>
            <person name="Coleine C."/>
            <person name="Stajich J.E."/>
            <person name="Selbmann L."/>
        </authorList>
    </citation>
    <scope>NUCLEOTIDE SEQUENCE</scope>
    <source>
        <strain evidence="4">CCFEE 5401</strain>
    </source>
</reference>
<dbReference type="Gene3D" id="3.40.50.720">
    <property type="entry name" value="NAD(P)-binding Rossmann-like Domain"/>
    <property type="match status" value="1"/>
</dbReference>
<evidence type="ECO:0000256" key="1">
    <source>
        <dbReference type="ARBA" id="ARBA00006484"/>
    </source>
</evidence>
<evidence type="ECO:0000313" key="4">
    <source>
        <dbReference type="EMBL" id="KAK5112221.1"/>
    </source>
</evidence>
<dbReference type="InterPro" id="IPR057326">
    <property type="entry name" value="KR_dom"/>
</dbReference>
<evidence type="ECO:0000313" key="5">
    <source>
        <dbReference type="Proteomes" id="UP001310890"/>
    </source>
</evidence>
<comment type="similarity">
    <text evidence="1">Belongs to the short-chain dehydrogenases/reductases (SDR) family.</text>
</comment>
<dbReference type="PANTHER" id="PTHR42760:SF37">
    <property type="entry name" value="CLAVALDEHYDE DEHYDROGENASE"/>
    <property type="match status" value="1"/>
</dbReference>
<organism evidence="4 5">
    <name type="scientific">Meristemomyces frigidus</name>
    <dbReference type="NCBI Taxonomy" id="1508187"/>
    <lineage>
        <taxon>Eukaryota</taxon>
        <taxon>Fungi</taxon>
        <taxon>Dikarya</taxon>
        <taxon>Ascomycota</taxon>
        <taxon>Pezizomycotina</taxon>
        <taxon>Dothideomycetes</taxon>
        <taxon>Dothideomycetidae</taxon>
        <taxon>Mycosphaerellales</taxon>
        <taxon>Teratosphaeriaceae</taxon>
        <taxon>Meristemomyces</taxon>
    </lineage>
</organism>
<dbReference type="AlphaFoldDB" id="A0AAN7TEN8"/>